<evidence type="ECO:0000313" key="2">
    <source>
        <dbReference type="Proteomes" id="UP001597119"/>
    </source>
</evidence>
<proteinExistence type="predicted"/>
<organism evidence="1 2">
    <name type="scientific">Halorientalis brevis</name>
    <dbReference type="NCBI Taxonomy" id="1126241"/>
    <lineage>
        <taxon>Archaea</taxon>
        <taxon>Methanobacteriati</taxon>
        <taxon>Methanobacteriota</taxon>
        <taxon>Stenosarchaea group</taxon>
        <taxon>Halobacteria</taxon>
        <taxon>Halobacteriales</taxon>
        <taxon>Haloarculaceae</taxon>
        <taxon>Halorientalis</taxon>
    </lineage>
</organism>
<dbReference type="AlphaFoldDB" id="A0ABD6CFJ8"/>
<sequence length="670" mass="74121">MVDKLVDEFGVSKERAVQIPDRVRKVVANPEFKALEEDDLVSEQFMHSFINNLLELLKEQEEETIEARWNKLVKDRGLYAIIGDDILLYDPSTSRFAEDRELIADDGRSLTTQEAMYAAWKNGIEISEVPDGIQLGDTVYRRQEGPTLDQFNSNQLSDFDQPLDQSRLDVDAELHALADVEFPEKAPRNEFVKAIAAARRYITDTGGATMDEIVQTLEPEHNYPIGANGVHARAKGFVPDFRTWWCEQVKKGLEALPDIKAPLSEGGQWRPEDAYEGGFESEDLVTDILEEWYLFEVSFHEAEQERELVAFHDEITRPSAKPLHGPPVFRFQSLTTGKRYKIKRPDLTALEPLTLEQLFNSSQDDEIESLDALADEHSNRVRMDDVDATLDALRTQSIDPTAGLAFLSTLLQEGHEGKETIITELSTLLGDRPELLTNEDVSLAATTCLADISETAPEQALDTVPLLETVANSGSEETRDMAIYALSNISAEYPEELLPMLDILLDSIAAGNTTLRTNALSAVGHITKSYPDTATTVVASLVECLDSAEPKVRANAAGLLGDIAQFHPDIVVDYASVIAGCLTADDDQTRINASIALLRAGEANPETIRAESEHLAAALDDSRAAVRANACTLIGNTEAPVSMTRLKRIAEDDPDEEVREKAEWAATRIE</sequence>
<gene>
    <name evidence="1" type="ORF">ACFR9U_15915</name>
</gene>
<evidence type="ECO:0000313" key="1">
    <source>
        <dbReference type="EMBL" id="MFD1588466.1"/>
    </source>
</evidence>
<reference evidence="1 2" key="1">
    <citation type="journal article" date="2019" name="Int. J. Syst. Evol. Microbiol.">
        <title>The Global Catalogue of Microorganisms (GCM) 10K type strain sequencing project: providing services to taxonomists for standard genome sequencing and annotation.</title>
        <authorList>
            <consortium name="The Broad Institute Genomics Platform"/>
            <consortium name="The Broad Institute Genome Sequencing Center for Infectious Disease"/>
            <person name="Wu L."/>
            <person name="Ma J."/>
        </authorList>
    </citation>
    <scope>NUCLEOTIDE SEQUENCE [LARGE SCALE GENOMIC DNA]</scope>
    <source>
        <strain evidence="1 2">CGMCC 1.12125</strain>
    </source>
</reference>
<dbReference type="EMBL" id="JBHUDJ010000012">
    <property type="protein sequence ID" value="MFD1588466.1"/>
    <property type="molecule type" value="Genomic_DNA"/>
</dbReference>
<comment type="caution">
    <text evidence="1">The sequence shown here is derived from an EMBL/GenBank/DDBJ whole genome shotgun (WGS) entry which is preliminary data.</text>
</comment>
<dbReference type="Proteomes" id="UP001597119">
    <property type="component" value="Unassembled WGS sequence"/>
</dbReference>
<dbReference type="InterPro" id="IPR016024">
    <property type="entry name" value="ARM-type_fold"/>
</dbReference>
<accession>A0ABD6CFJ8</accession>
<dbReference type="InterPro" id="IPR011989">
    <property type="entry name" value="ARM-like"/>
</dbReference>
<protein>
    <submittedName>
        <fullName evidence="1">HEAT repeat domain-containing protein</fullName>
    </submittedName>
</protein>
<dbReference type="SUPFAM" id="SSF48371">
    <property type="entry name" value="ARM repeat"/>
    <property type="match status" value="1"/>
</dbReference>
<keyword evidence="2" id="KW-1185">Reference proteome</keyword>
<dbReference type="RefSeq" id="WP_247382186.1">
    <property type="nucleotide sequence ID" value="NZ_JALLGV010000014.1"/>
</dbReference>
<dbReference type="Gene3D" id="1.25.10.10">
    <property type="entry name" value="Leucine-rich Repeat Variant"/>
    <property type="match status" value="2"/>
</dbReference>
<name>A0ABD6CFJ8_9EURY</name>